<evidence type="ECO:0000313" key="2">
    <source>
        <dbReference type="Proteomes" id="UP001177260"/>
    </source>
</evidence>
<comment type="caution">
    <text evidence="1">The sequence shown here is derived from an EMBL/GenBank/DDBJ whole genome shotgun (WGS) entry which is preliminary data.</text>
</comment>
<accession>A0ACC3BBZ7</accession>
<keyword evidence="2" id="KW-1185">Reference proteome</keyword>
<dbReference type="EMBL" id="JAOPJF010000010">
    <property type="protein sequence ID" value="KAK1147982.1"/>
    <property type="molecule type" value="Genomic_DNA"/>
</dbReference>
<gene>
    <name evidence="1" type="ORF">N8T08_000498</name>
</gene>
<sequence length="948" mass="101864">MPPLSAYTPFESLLFFQSLATLDARPANFVSISNGLCNNRFVRENVAFDAGRLAPEALEELYSTLARDGSDAVVNIPHEPNGRHDESPSAHNSKKRKISSPKPDGLAEKGILGQAGIVPEIVSHLYARYRDLVTKEIRNEERKYNEIRNELERLKVEREAVPEPAPTPATIQKPTSETPAATQYPVPEPMDVDAPSQKSTQQPRADVAESSVAPKPGPEIKKPPLEPPRKEVEASKQPTPITPRPHAPQQQQNQLQPMPAPSPAPSVKQSPKEPPTKTPTQPLPLKPYQPQPPLQPQSTPLTSSAPPFQMQAPNGQSPSVSQPPNLAPRDIPTPKGPTNKAPHPPQLPSQPPSQSPAGVVQTPSATAVQPSPIAEPPVPSPVPPKTPQTAKATPQEVSTTPAPKTTQPPPLQPTIQQWSLNQPPQIPSVPPYQKHEPMGQTPAGKPLPPPSSQQTPKLQPKKVESKKAPKAVQPASVPSTPLPVPTAPKPLGPSGHGAAYETPVTAAHNLLQSQPRSSLPRLSIDTSGSVTPWKKTPRLTLPHSPRSPDRPRPEDVSPISEKAPSLVGSREATPEEPDPPRRKRRAEAKGSSRGREPSPPAGDADYKGGPRSKSDKSTFSVNKRRDQSTASSRSRGRSVISREDESAVDPPGKIKREMPTTPAGVPDVAEAEHRASGGRKSVAAAAAAASEEQRPGRGRPKRKRPPSESFDTEPPQPEISQLSRIDPNQSTPFVLAARNFPKTGQAIMNNVTTHKHASVFSKPLTERDAPGYRDLIYRPQDLKSIKSSITQGSKALVAATEAANTPVADGESPIPSGTPSKNSVLMLQKSEDVIPPKGIVNSAQLEKELIRMFSNATMFNPIPQRGFGPAFPMVADGESRESTIVPEPDEGGIIKATHEMFEDVEKAVTGWRQAERTSDELASKSILSLRRGSASDLNTDSADEVKGS</sequence>
<name>A0ACC3BBZ7_9EURO</name>
<evidence type="ECO:0000313" key="1">
    <source>
        <dbReference type="EMBL" id="KAK1147982.1"/>
    </source>
</evidence>
<proteinExistence type="predicted"/>
<protein>
    <submittedName>
        <fullName evidence="1">Uncharacterized protein</fullName>
    </submittedName>
</protein>
<dbReference type="Proteomes" id="UP001177260">
    <property type="component" value="Unassembled WGS sequence"/>
</dbReference>
<reference evidence="1 2" key="1">
    <citation type="journal article" date="2023" name="ACS Omega">
        <title>Identification of the Neoaspergillic Acid Biosynthesis Gene Cluster by Establishing an In Vitro CRISPR-Ribonucleoprotein Genetic System in Aspergillus melleus.</title>
        <authorList>
            <person name="Yuan B."/>
            <person name="Grau M.F."/>
            <person name="Murata R.M."/>
            <person name="Torok T."/>
            <person name="Venkateswaran K."/>
            <person name="Stajich J.E."/>
            <person name="Wang C.C.C."/>
        </authorList>
    </citation>
    <scope>NUCLEOTIDE SEQUENCE [LARGE SCALE GENOMIC DNA]</scope>
    <source>
        <strain evidence="1 2">IMV 1140</strain>
    </source>
</reference>
<organism evidence="1 2">
    <name type="scientific">Aspergillus melleus</name>
    <dbReference type="NCBI Taxonomy" id="138277"/>
    <lineage>
        <taxon>Eukaryota</taxon>
        <taxon>Fungi</taxon>
        <taxon>Dikarya</taxon>
        <taxon>Ascomycota</taxon>
        <taxon>Pezizomycotina</taxon>
        <taxon>Eurotiomycetes</taxon>
        <taxon>Eurotiomycetidae</taxon>
        <taxon>Eurotiales</taxon>
        <taxon>Aspergillaceae</taxon>
        <taxon>Aspergillus</taxon>
        <taxon>Aspergillus subgen. Circumdati</taxon>
    </lineage>
</organism>